<gene>
    <name evidence="2" type="ORF">METZ01_LOCUS408055</name>
</gene>
<reference evidence="2" key="1">
    <citation type="submission" date="2018-05" db="EMBL/GenBank/DDBJ databases">
        <authorList>
            <person name="Lanie J.A."/>
            <person name="Ng W.-L."/>
            <person name="Kazmierczak K.M."/>
            <person name="Andrzejewski T.M."/>
            <person name="Davidsen T.M."/>
            <person name="Wayne K.J."/>
            <person name="Tettelin H."/>
            <person name="Glass J.I."/>
            <person name="Rusch D."/>
            <person name="Podicherti R."/>
            <person name="Tsui H.-C.T."/>
            <person name="Winkler M.E."/>
        </authorList>
    </citation>
    <scope>NUCLEOTIDE SEQUENCE</scope>
</reference>
<feature type="region of interest" description="Disordered" evidence="1">
    <location>
        <begin position="1"/>
        <end position="28"/>
    </location>
</feature>
<feature type="compositionally biased region" description="Polar residues" evidence="1">
    <location>
        <begin position="14"/>
        <end position="28"/>
    </location>
</feature>
<proteinExistence type="predicted"/>
<protein>
    <submittedName>
        <fullName evidence="2">Uncharacterized protein</fullName>
    </submittedName>
</protein>
<dbReference type="AlphaFoldDB" id="A0A382WAM6"/>
<feature type="non-terminal residue" evidence="2">
    <location>
        <position position="1"/>
    </location>
</feature>
<name>A0A382WAM6_9ZZZZ</name>
<organism evidence="2">
    <name type="scientific">marine metagenome</name>
    <dbReference type="NCBI Taxonomy" id="408172"/>
    <lineage>
        <taxon>unclassified sequences</taxon>
        <taxon>metagenomes</taxon>
        <taxon>ecological metagenomes</taxon>
    </lineage>
</organism>
<evidence type="ECO:0000313" key="2">
    <source>
        <dbReference type="EMBL" id="SVD55201.1"/>
    </source>
</evidence>
<dbReference type="EMBL" id="UINC01157939">
    <property type="protein sequence ID" value="SVD55201.1"/>
    <property type="molecule type" value="Genomic_DNA"/>
</dbReference>
<feature type="non-terminal residue" evidence="2">
    <location>
        <position position="28"/>
    </location>
</feature>
<sequence length="28" mass="2779">RPNRSGPILGSGKSELTASPDGTGSSHL</sequence>
<accession>A0A382WAM6</accession>
<evidence type="ECO:0000256" key="1">
    <source>
        <dbReference type="SAM" id="MobiDB-lite"/>
    </source>
</evidence>